<evidence type="ECO:0000313" key="2">
    <source>
        <dbReference type="Proteomes" id="UP000247480"/>
    </source>
</evidence>
<name>A0A2V0QBK8_PSESF</name>
<proteinExistence type="predicted"/>
<organism evidence="1 2">
    <name type="scientific">Pseudomonas syringae pv. actinidiae</name>
    <dbReference type="NCBI Taxonomy" id="103796"/>
    <lineage>
        <taxon>Bacteria</taxon>
        <taxon>Pseudomonadati</taxon>
        <taxon>Pseudomonadota</taxon>
        <taxon>Gammaproteobacteria</taxon>
        <taxon>Pseudomonadales</taxon>
        <taxon>Pseudomonadaceae</taxon>
        <taxon>Pseudomonas</taxon>
        <taxon>Pseudomonas syringae</taxon>
    </lineage>
</organism>
<sequence>MTYSQNYGFSHNLMDLIVSKSKGAASLAELI</sequence>
<dbReference type="AlphaFoldDB" id="A0A2V0QBK8"/>
<dbReference type="Proteomes" id="UP000247480">
    <property type="component" value="Unassembled WGS sequence"/>
</dbReference>
<gene>
    <name evidence="1" type="ORF">KPSA1_03874</name>
</gene>
<evidence type="ECO:0000313" key="1">
    <source>
        <dbReference type="EMBL" id="GBH10456.1"/>
    </source>
</evidence>
<reference evidence="1 2" key="1">
    <citation type="submission" date="2018-04" db="EMBL/GenBank/DDBJ databases">
        <title>Draft genome sequence of Pseudomonas syringae pv. actinidiae biovar 1 strains isolated from kiwifruit in Kagawa prefecture.</title>
        <authorList>
            <person name="Tabuchi M."/>
            <person name="Saito M."/>
            <person name="Fujiwara S."/>
            <person name="Sasa N."/>
            <person name="Akimitsu K."/>
            <person name="Gomi K."/>
            <person name="Konishi-Sugita S."/>
            <person name="Hamano K."/>
            <person name="Kataoka I."/>
        </authorList>
    </citation>
    <scope>NUCLEOTIDE SEQUENCE [LARGE SCALE GENOMIC DNA]</scope>
    <source>
        <strain evidence="1 2">MAFF212206</strain>
    </source>
</reference>
<accession>A0A2V0QBK8</accession>
<dbReference type="EMBL" id="BGJZ01000186">
    <property type="protein sequence ID" value="GBH10456.1"/>
    <property type="molecule type" value="Genomic_DNA"/>
</dbReference>
<comment type="caution">
    <text evidence="1">The sequence shown here is derived from an EMBL/GenBank/DDBJ whole genome shotgun (WGS) entry which is preliminary data.</text>
</comment>
<protein>
    <submittedName>
        <fullName evidence="1">Uncharacterized protein</fullName>
    </submittedName>
</protein>